<comment type="caution">
    <text evidence="1">The sequence shown here is derived from an EMBL/GenBank/DDBJ whole genome shotgun (WGS) entry which is preliminary data.</text>
</comment>
<dbReference type="Proteomes" id="UP001500620">
    <property type="component" value="Unassembled WGS sequence"/>
</dbReference>
<dbReference type="EMBL" id="BAABAT010000056">
    <property type="protein sequence ID" value="GAA4262846.1"/>
    <property type="molecule type" value="Genomic_DNA"/>
</dbReference>
<protein>
    <submittedName>
        <fullName evidence="1">Uncharacterized protein</fullName>
    </submittedName>
</protein>
<sequence>MVMRRPPIAQRGVRGLGTVCRVVDPEQAMNRLNKDVGAVVRPLGFRGSRGNWVLVTPDGVAQVATSRRSLSGTIFAHVGIVVVPVAWWEYVNWRNAHWGRPSVAFGKDALRHDIGFVETRRRPPTAYYHMRVDPGAYPANVTTAEELERAAAALSGAAGVLARTAIDLLPPGRYLDALLSIPDIGYGMWEPVVVLLADRGPSDELEQAIDDMCASYAEHGAERPDLVIEYARARAADRVSA</sequence>
<organism evidence="1 2">
    <name type="scientific">Dactylosporangium darangshiense</name>
    <dbReference type="NCBI Taxonomy" id="579108"/>
    <lineage>
        <taxon>Bacteria</taxon>
        <taxon>Bacillati</taxon>
        <taxon>Actinomycetota</taxon>
        <taxon>Actinomycetes</taxon>
        <taxon>Micromonosporales</taxon>
        <taxon>Micromonosporaceae</taxon>
        <taxon>Dactylosporangium</taxon>
    </lineage>
</organism>
<reference evidence="2" key="1">
    <citation type="journal article" date="2019" name="Int. J. Syst. Evol. Microbiol.">
        <title>The Global Catalogue of Microorganisms (GCM) 10K type strain sequencing project: providing services to taxonomists for standard genome sequencing and annotation.</title>
        <authorList>
            <consortium name="The Broad Institute Genomics Platform"/>
            <consortium name="The Broad Institute Genome Sequencing Center for Infectious Disease"/>
            <person name="Wu L."/>
            <person name="Ma J."/>
        </authorList>
    </citation>
    <scope>NUCLEOTIDE SEQUENCE [LARGE SCALE GENOMIC DNA]</scope>
    <source>
        <strain evidence="2">JCM 17441</strain>
    </source>
</reference>
<evidence type="ECO:0000313" key="2">
    <source>
        <dbReference type="Proteomes" id="UP001500620"/>
    </source>
</evidence>
<keyword evidence="2" id="KW-1185">Reference proteome</keyword>
<accession>A0ABP8DS51</accession>
<evidence type="ECO:0000313" key="1">
    <source>
        <dbReference type="EMBL" id="GAA4262846.1"/>
    </source>
</evidence>
<proteinExistence type="predicted"/>
<gene>
    <name evidence="1" type="ORF">GCM10022255_102030</name>
</gene>
<name>A0ABP8DS51_9ACTN</name>